<dbReference type="InterPro" id="IPR045121">
    <property type="entry name" value="CoAse"/>
</dbReference>
<dbReference type="Pfam" id="PF00293">
    <property type="entry name" value="NUDIX"/>
    <property type="match status" value="1"/>
</dbReference>
<dbReference type="CDD" id="cd03426">
    <property type="entry name" value="NUDIX_CoAse_Nudt7"/>
    <property type="match status" value="1"/>
</dbReference>
<evidence type="ECO:0000259" key="9">
    <source>
        <dbReference type="PROSITE" id="PS51462"/>
    </source>
</evidence>
<evidence type="ECO:0000256" key="2">
    <source>
        <dbReference type="ARBA" id="ARBA00001946"/>
    </source>
</evidence>
<reference evidence="10" key="2">
    <citation type="submission" date="2020-09" db="EMBL/GenBank/DDBJ databases">
        <authorList>
            <person name="Sun Q."/>
            <person name="Zhou Y."/>
        </authorList>
    </citation>
    <scope>NUCLEOTIDE SEQUENCE</scope>
    <source>
        <strain evidence="10">CGMCC 4.3508</strain>
    </source>
</reference>
<evidence type="ECO:0000256" key="5">
    <source>
        <dbReference type="ARBA" id="ARBA00022801"/>
    </source>
</evidence>
<dbReference type="GO" id="GO:0046872">
    <property type="term" value="F:metal ion binding"/>
    <property type="evidence" value="ECO:0007669"/>
    <property type="project" value="UniProtKB-KW"/>
</dbReference>
<dbReference type="InterPro" id="IPR015797">
    <property type="entry name" value="NUDIX_hydrolase-like_dom_sf"/>
</dbReference>
<accession>A0A917RSC6</accession>
<dbReference type="PANTHER" id="PTHR12992">
    <property type="entry name" value="NUDIX HYDROLASE"/>
    <property type="match status" value="1"/>
</dbReference>
<dbReference type="InterPro" id="IPR020476">
    <property type="entry name" value="Nudix_hydrolase"/>
</dbReference>
<comment type="cofactor">
    <cofactor evidence="1">
        <name>Mn(2+)</name>
        <dbReference type="ChEBI" id="CHEBI:29035"/>
    </cofactor>
</comment>
<dbReference type="PROSITE" id="PS51462">
    <property type="entry name" value="NUDIX"/>
    <property type="match status" value="1"/>
</dbReference>
<organism evidence="10 11">
    <name type="scientific">Nocardia jinanensis</name>
    <dbReference type="NCBI Taxonomy" id="382504"/>
    <lineage>
        <taxon>Bacteria</taxon>
        <taxon>Bacillati</taxon>
        <taxon>Actinomycetota</taxon>
        <taxon>Actinomycetes</taxon>
        <taxon>Mycobacteriales</taxon>
        <taxon>Nocardiaceae</taxon>
        <taxon>Nocardia</taxon>
    </lineage>
</organism>
<keyword evidence="7" id="KW-0464">Manganese</keyword>
<evidence type="ECO:0000256" key="7">
    <source>
        <dbReference type="ARBA" id="ARBA00023211"/>
    </source>
</evidence>
<proteinExistence type="inferred from homology"/>
<dbReference type="InterPro" id="IPR000086">
    <property type="entry name" value="NUDIX_hydrolase_dom"/>
</dbReference>
<dbReference type="EMBL" id="BMMH01000007">
    <property type="protein sequence ID" value="GGL20289.1"/>
    <property type="molecule type" value="Genomic_DNA"/>
</dbReference>
<gene>
    <name evidence="10" type="ORF">GCM10011588_38870</name>
</gene>
<evidence type="ECO:0000313" key="11">
    <source>
        <dbReference type="Proteomes" id="UP000638263"/>
    </source>
</evidence>
<protein>
    <recommendedName>
        <fullName evidence="9">Nudix hydrolase domain-containing protein</fullName>
    </recommendedName>
</protein>
<comment type="caution">
    <text evidence="10">The sequence shown here is derived from an EMBL/GenBank/DDBJ whole genome shotgun (WGS) entry which is preliminary data.</text>
</comment>
<evidence type="ECO:0000256" key="8">
    <source>
        <dbReference type="RuleBase" id="RU003476"/>
    </source>
</evidence>
<comment type="similarity">
    <text evidence="3 8">Belongs to the Nudix hydrolase family.</text>
</comment>
<keyword evidence="4" id="KW-0479">Metal-binding</keyword>
<dbReference type="PANTHER" id="PTHR12992:SF11">
    <property type="entry name" value="MITOCHONDRIAL COENZYME A DIPHOSPHATASE NUDT8"/>
    <property type="match status" value="1"/>
</dbReference>
<reference evidence="10" key="1">
    <citation type="journal article" date="2014" name="Int. J. Syst. Evol. Microbiol.">
        <title>Complete genome sequence of Corynebacterium casei LMG S-19264T (=DSM 44701T), isolated from a smear-ripened cheese.</title>
        <authorList>
            <consortium name="US DOE Joint Genome Institute (JGI-PGF)"/>
            <person name="Walter F."/>
            <person name="Albersmeier A."/>
            <person name="Kalinowski J."/>
            <person name="Ruckert C."/>
        </authorList>
    </citation>
    <scope>NUCLEOTIDE SEQUENCE</scope>
    <source>
        <strain evidence="10">CGMCC 4.3508</strain>
    </source>
</reference>
<dbReference type="Gene3D" id="3.90.79.10">
    <property type="entry name" value="Nucleoside Triphosphate Pyrophosphohydrolase"/>
    <property type="match status" value="1"/>
</dbReference>
<keyword evidence="5 8" id="KW-0378">Hydrolase</keyword>
<name>A0A917RSC6_9NOCA</name>
<keyword evidence="6" id="KW-0460">Magnesium</keyword>
<comment type="cofactor">
    <cofactor evidence="2">
        <name>Mg(2+)</name>
        <dbReference type="ChEBI" id="CHEBI:18420"/>
    </cofactor>
</comment>
<dbReference type="PROSITE" id="PS00893">
    <property type="entry name" value="NUDIX_BOX"/>
    <property type="match status" value="1"/>
</dbReference>
<dbReference type="SUPFAM" id="SSF55811">
    <property type="entry name" value="Nudix"/>
    <property type="match status" value="1"/>
</dbReference>
<feature type="domain" description="Nudix hydrolase" evidence="9">
    <location>
        <begin position="42"/>
        <end position="172"/>
    </location>
</feature>
<dbReference type="Proteomes" id="UP000638263">
    <property type="component" value="Unassembled WGS sequence"/>
</dbReference>
<sequence>MIERMGADRGPRVPHNLDDFRTLARARLSVFPRIAVPDTEGLRRAAVVLCVVDTGESLAVLVIKRAYRGRNAGQWALPGGRVEPEETTEQAALRELHEELGLTMGPSDVLGTLDDFPAASGFAITPLVATLSDITRLHPSPDEVHSVHRAGFDRLAADDAPHWVLRDSARMDTTTPAIDAAPGEPGLLQMRLGPDMTIHAPTGAMLWQFREVVLLGSDPKAARVADFAQPDWTHH</sequence>
<evidence type="ECO:0000256" key="3">
    <source>
        <dbReference type="ARBA" id="ARBA00005582"/>
    </source>
</evidence>
<dbReference type="AlphaFoldDB" id="A0A917RSC6"/>
<evidence type="ECO:0000256" key="4">
    <source>
        <dbReference type="ARBA" id="ARBA00022723"/>
    </source>
</evidence>
<evidence type="ECO:0000256" key="6">
    <source>
        <dbReference type="ARBA" id="ARBA00022842"/>
    </source>
</evidence>
<dbReference type="GO" id="GO:0010945">
    <property type="term" value="F:coenzyme A diphosphatase activity"/>
    <property type="evidence" value="ECO:0007669"/>
    <property type="project" value="InterPro"/>
</dbReference>
<keyword evidence="11" id="KW-1185">Reference proteome</keyword>
<evidence type="ECO:0000313" key="10">
    <source>
        <dbReference type="EMBL" id="GGL20289.1"/>
    </source>
</evidence>
<dbReference type="PRINTS" id="PR00502">
    <property type="entry name" value="NUDIXFAMILY"/>
</dbReference>
<dbReference type="InterPro" id="IPR020084">
    <property type="entry name" value="NUDIX_hydrolase_CS"/>
</dbReference>
<evidence type="ECO:0000256" key="1">
    <source>
        <dbReference type="ARBA" id="ARBA00001936"/>
    </source>
</evidence>